<keyword evidence="8" id="KW-0119">Carbohydrate metabolism</keyword>
<evidence type="ECO:0000256" key="8">
    <source>
        <dbReference type="ARBA" id="ARBA00023277"/>
    </source>
</evidence>
<accession>A0A485KLQ2</accession>
<evidence type="ECO:0000256" key="11">
    <source>
        <dbReference type="ARBA" id="ARBA00037649"/>
    </source>
</evidence>
<evidence type="ECO:0000256" key="10">
    <source>
        <dbReference type="ARBA" id="ARBA00023326"/>
    </source>
</evidence>
<dbReference type="Gene3D" id="3.20.20.80">
    <property type="entry name" value="Glycosidases"/>
    <property type="match status" value="1"/>
</dbReference>
<dbReference type="AlphaFoldDB" id="A0A485KLQ2"/>
<evidence type="ECO:0000313" key="17">
    <source>
        <dbReference type="EMBL" id="KAF0700586.1"/>
    </source>
</evidence>
<keyword evidence="9" id="KW-0961">Cell wall biogenesis/degradation</keyword>
<feature type="compositionally biased region" description="Low complexity" evidence="14">
    <location>
        <begin position="707"/>
        <end position="852"/>
    </location>
</feature>
<evidence type="ECO:0000256" key="6">
    <source>
        <dbReference type="ARBA" id="ARBA00023136"/>
    </source>
</evidence>
<dbReference type="InterPro" id="IPR035992">
    <property type="entry name" value="Ricin_B-like_lectins"/>
</dbReference>
<evidence type="ECO:0000256" key="5">
    <source>
        <dbReference type="ARBA" id="ARBA00022801"/>
    </source>
</evidence>
<organism evidence="18 19">
    <name type="scientific">Aphanomyces stellatus</name>
    <dbReference type="NCBI Taxonomy" id="120398"/>
    <lineage>
        <taxon>Eukaryota</taxon>
        <taxon>Sar</taxon>
        <taxon>Stramenopiles</taxon>
        <taxon>Oomycota</taxon>
        <taxon>Saprolegniomycetes</taxon>
        <taxon>Saprolegniales</taxon>
        <taxon>Verrucalvaceae</taxon>
        <taxon>Aphanomyces</taxon>
    </lineage>
</organism>
<dbReference type="PANTHER" id="PTHR16631">
    <property type="entry name" value="GLUCAN 1,3-BETA-GLUCOSIDASE"/>
    <property type="match status" value="1"/>
</dbReference>
<keyword evidence="4" id="KW-1003">Cell membrane</keyword>
<dbReference type="OrthoDB" id="77201at2759"/>
<comment type="subcellular location">
    <subcellularLocation>
        <location evidence="2">Cell membrane</location>
    </subcellularLocation>
</comment>
<dbReference type="EMBL" id="CAADRA010005138">
    <property type="protein sequence ID" value="VFT85806.1"/>
    <property type="molecule type" value="Genomic_DNA"/>
</dbReference>
<evidence type="ECO:0000259" key="16">
    <source>
        <dbReference type="SMART" id="SM00458"/>
    </source>
</evidence>
<evidence type="ECO:0000256" key="1">
    <source>
        <dbReference type="ARBA" id="ARBA00000382"/>
    </source>
</evidence>
<evidence type="ECO:0000256" key="7">
    <source>
        <dbReference type="ARBA" id="ARBA00023180"/>
    </source>
</evidence>
<comment type="catalytic activity">
    <reaction evidence="1">
        <text>Hydrolysis of (1-&gt;3)-beta-D-glucosidic linkages in (1-&gt;3)-beta-D-glucans.</text>
        <dbReference type="EC" id="3.2.1.39"/>
    </reaction>
</comment>
<feature type="signal peptide" evidence="15">
    <location>
        <begin position="1"/>
        <end position="19"/>
    </location>
</feature>
<feature type="region of interest" description="Disordered" evidence="14">
    <location>
        <begin position="477"/>
        <end position="497"/>
    </location>
</feature>
<feature type="chain" id="PRO_5036116128" description="glucan endo-1,3-beta-D-glucosidase" evidence="15">
    <location>
        <begin position="20"/>
        <end position="913"/>
    </location>
</feature>
<feature type="compositionally biased region" description="Low complexity" evidence="14">
    <location>
        <begin position="478"/>
        <end position="490"/>
    </location>
</feature>
<feature type="region of interest" description="Disordered" evidence="14">
    <location>
        <begin position="696"/>
        <end position="852"/>
    </location>
</feature>
<keyword evidence="7" id="KW-0325">Glycoprotein</keyword>
<dbReference type="Proteomes" id="UP000332933">
    <property type="component" value="Unassembled WGS sequence"/>
</dbReference>
<dbReference type="SMART" id="SM00458">
    <property type="entry name" value="RICIN"/>
    <property type="match status" value="2"/>
</dbReference>
<dbReference type="Pfam" id="PF00652">
    <property type="entry name" value="Ricin_B_lectin"/>
    <property type="match status" value="2"/>
</dbReference>
<evidence type="ECO:0000256" key="12">
    <source>
        <dbReference type="ARBA" id="ARBA00042373"/>
    </source>
</evidence>
<feature type="domain" description="Ricin B lectin" evidence="16">
    <location>
        <begin position="272"/>
        <end position="403"/>
    </location>
</feature>
<evidence type="ECO:0000256" key="4">
    <source>
        <dbReference type="ARBA" id="ARBA00022475"/>
    </source>
</evidence>
<dbReference type="InterPro" id="IPR000772">
    <property type="entry name" value="Ricin_B_lectin"/>
</dbReference>
<dbReference type="EC" id="3.2.1.39" evidence="3"/>
<reference evidence="18 19" key="1">
    <citation type="submission" date="2019-03" db="EMBL/GenBank/DDBJ databases">
        <authorList>
            <person name="Gaulin E."/>
            <person name="Dumas B."/>
        </authorList>
    </citation>
    <scope>NUCLEOTIDE SEQUENCE [LARGE SCALE GENOMIC DNA]</scope>
    <source>
        <strain evidence="18">CBS 568.67</strain>
    </source>
</reference>
<gene>
    <name evidence="18" type="primary">Aste57867_8922</name>
    <name evidence="17" type="ORF">As57867_008887</name>
    <name evidence="18" type="ORF">ASTE57867_8922</name>
</gene>
<evidence type="ECO:0000256" key="15">
    <source>
        <dbReference type="SAM" id="SignalP"/>
    </source>
</evidence>
<dbReference type="SUPFAM" id="SSF51445">
    <property type="entry name" value="(Trans)glycosidases"/>
    <property type="match status" value="1"/>
</dbReference>
<dbReference type="InterPro" id="IPR050732">
    <property type="entry name" value="Beta-glucan_modifiers"/>
</dbReference>
<dbReference type="EMBL" id="VJMH01005117">
    <property type="protein sequence ID" value="KAF0700586.1"/>
    <property type="molecule type" value="Genomic_DNA"/>
</dbReference>
<dbReference type="PROSITE" id="PS50231">
    <property type="entry name" value="RICIN_B_LECTIN"/>
    <property type="match status" value="2"/>
</dbReference>
<reference evidence="17" key="2">
    <citation type="submission" date="2019-06" db="EMBL/GenBank/DDBJ databases">
        <title>Genomics analysis of Aphanomyces spp. identifies a new class of oomycete effector associated with host adaptation.</title>
        <authorList>
            <person name="Gaulin E."/>
        </authorList>
    </citation>
    <scope>NUCLEOTIDE SEQUENCE</scope>
    <source>
        <strain evidence="17">CBS 578.67</strain>
    </source>
</reference>
<evidence type="ECO:0000256" key="13">
    <source>
        <dbReference type="ARBA" id="ARBA00043078"/>
    </source>
</evidence>
<dbReference type="SUPFAM" id="SSF50370">
    <property type="entry name" value="Ricin B-like lectins"/>
    <property type="match status" value="2"/>
</dbReference>
<evidence type="ECO:0000313" key="18">
    <source>
        <dbReference type="EMBL" id="VFT85806.1"/>
    </source>
</evidence>
<evidence type="ECO:0000256" key="2">
    <source>
        <dbReference type="ARBA" id="ARBA00004236"/>
    </source>
</evidence>
<keyword evidence="15" id="KW-0732">Signal</keyword>
<dbReference type="Gene3D" id="2.80.10.50">
    <property type="match status" value="2"/>
</dbReference>
<keyword evidence="19" id="KW-1185">Reference proteome</keyword>
<keyword evidence="5" id="KW-0378">Hydrolase</keyword>
<dbReference type="GO" id="GO:0071555">
    <property type="term" value="P:cell wall organization"/>
    <property type="evidence" value="ECO:0007669"/>
    <property type="project" value="UniProtKB-KW"/>
</dbReference>
<evidence type="ECO:0000256" key="3">
    <source>
        <dbReference type="ARBA" id="ARBA00012780"/>
    </source>
</evidence>
<comment type="function">
    <text evidence="11">Glucanases play a role in cell expansion during growth, in cell-cell fusion during mating, and in spore release during sporulation. This enzyme may be involved in beta-glucan degradation. Active on laminarin and lichenan.</text>
</comment>
<sequence>MKTTVAAFLVAAASTAVMALDRPLYGLDYDTRISEWGGCKDEDTIRADFHAIKTVTSAVRVYTVTDGCADRLLAIASEVDVRLWLGLWGNVDPAKDAFESEFKTLQRLVWEGRIRNNNVMGVHVASEALFRYYTQEKNDWVTDNGGVKKLIGYVTKVRDFLRLNSLDLPVTIADVMDTYKTVPELYDVVDVVSVNQFSQWEGVDAVDAVNVLFEKLEGIQAAARKAGKPILISETGWSANGTVAAIKEATPKSSAQFLHDFMRFTEQQNIAYYYFTSFNLNWGDDTDFGEIEQNFGLFDNKRNVLPHVKSVTLGLYHKPVRLWHHGKVLKTDTATGNVYLDAPAAGLSDSMDREIWFYDDEAHTFRSRNTNQCLDTYADDDGTSHVHVYWCHADNLNQKWRFQPDGSYELVSKANNPPTRRRGVATTPVPAASNGPTCGTCDNCQYVIGTVALCYNGWTEANCALMGSSHRWCGAGAPTTTTPTPTTTTPIDQANEGQDDIQVQVGVLFGSSDEANGKCLRAGDDGASIEMTPCTVDAADKFKFDTAFKFSIRPLDTEELTLRTVGSEWKLTEYFGRVTVSTDPIANADADTQVWFYDPLLQRIRNKANRDACLDLVDDRVNGLVEGRGCDHSPSQTWSYNDLTGQVYHMHKLGLCLTAAGEYRELTVDFCNVNAALQKWSFDLVNAPPARTPVAKAVSISQPPTTPAVTTPTTTTTMSPTDAPTTTVVPTSTVSPTEAPATTTTTAPTTTEAPTEAPATTATTVPTTTEAPTDVPTSTVAPTAAPTTTVAPTDAPTTTVTPTSTPAPTDAPTTTVTATDTPTTTGTPTVASPETTTTTVAPTDAPTTTLAPTDVPTTAVLAVTQAVTDAPTYTPAPAMTTTTAAVPHEPAHFSVVAHMKRRFVVHKNATSTP</sequence>
<dbReference type="GO" id="GO:0000272">
    <property type="term" value="P:polysaccharide catabolic process"/>
    <property type="evidence" value="ECO:0007669"/>
    <property type="project" value="UniProtKB-KW"/>
</dbReference>
<feature type="domain" description="Ricin B lectin" evidence="16">
    <location>
        <begin position="566"/>
        <end position="683"/>
    </location>
</feature>
<protein>
    <recommendedName>
        <fullName evidence="3">glucan endo-1,3-beta-D-glucosidase</fullName>
        <ecNumber evidence="3">3.2.1.39</ecNumber>
    </recommendedName>
    <alternativeName>
        <fullName evidence="13">Endo-1,3-beta-glucanase btgC</fullName>
    </alternativeName>
    <alternativeName>
        <fullName evidence="12">Laminarinase btgC</fullName>
    </alternativeName>
</protein>
<dbReference type="GO" id="GO:0042973">
    <property type="term" value="F:glucan endo-1,3-beta-D-glucosidase activity"/>
    <property type="evidence" value="ECO:0007669"/>
    <property type="project" value="UniProtKB-EC"/>
</dbReference>
<name>A0A485KLQ2_9STRA</name>
<keyword evidence="10" id="KW-0624">Polysaccharide degradation</keyword>
<dbReference type="GO" id="GO:0005886">
    <property type="term" value="C:plasma membrane"/>
    <property type="evidence" value="ECO:0007669"/>
    <property type="project" value="UniProtKB-SubCell"/>
</dbReference>
<evidence type="ECO:0000256" key="9">
    <source>
        <dbReference type="ARBA" id="ARBA00023316"/>
    </source>
</evidence>
<proteinExistence type="predicted"/>
<keyword evidence="6" id="KW-0472">Membrane</keyword>
<evidence type="ECO:0000256" key="14">
    <source>
        <dbReference type="SAM" id="MobiDB-lite"/>
    </source>
</evidence>
<dbReference type="PANTHER" id="PTHR16631:SF17">
    <property type="entry name" value="GLUCAN ENDO-1,3-BETA-GLUCOSIDASE BTGC"/>
    <property type="match status" value="1"/>
</dbReference>
<dbReference type="InterPro" id="IPR017853">
    <property type="entry name" value="GH"/>
</dbReference>
<evidence type="ECO:0000313" key="19">
    <source>
        <dbReference type="Proteomes" id="UP000332933"/>
    </source>
</evidence>